<dbReference type="EMBL" id="JABWAD010000050">
    <property type="protein sequence ID" value="KAF6068853.1"/>
    <property type="molecule type" value="Genomic_DNA"/>
</dbReference>
<feature type="compositionally biased region" description="Polar residues" evidence="1">
    <location>
        <begin position="233"/>
        <end position="246"/>
    </location>
</feature>
<feature type="region of interest" description="Disordered" evidence="1">
    <location>
        <begin position="369"/>
        <end position="399"/>
    </location>
</feature>
<feature type="compositionally biased region" description="Polar residues" evidence="1">
    <location>
        <begin position="259"/>
        <end position="269"/>
    </location>
</feature>
<evidence type="ECO:0000313" key="2">
    <source>
        <dbReference type="EMBL" id="KAF6068853.1"/>
    </source>
</evidence>
<evidence type="ECO:0000256" key="1">
    <source>
        <dbReference type="SAM" id="MobiDB-lite"/>
    </source>
</evidence>
<feature type="region of interest" description="Disordered" evidence="1">
    <location>
        <begin position="502"/>
        <end position="650"/>
    </location>
</feature>
<feature type="compositionally biased region" description="Basic and acidic residues" evidence="1">
    <location>
        <begin position="247"/>
        <end position="258"/>
    </location>
</feature>
<feature type="compositionally biased region" description="Polar residues" evidence="1">
    <location>
        <begin position="369"/>
        <end position="391"/>
    </location>
</feature>
<accession>A0A8H6BXY0</accession>
<feature type="region of interest" description="Disordered" evidence="1">
    <location>
        <begin position="319"/>
        <end position="357"/>
    </location>
</feature>
<feature type="compositionally biased region" description="Polar residues" evidence="1">
    <location>
        <begin position="553"/>
        <end position="583"/>
    </location>
</feature>
<feature type="compositionally biased region" description="Polar residues" evidence="1">
    <location>
        <begin position="632"/>
        <end position="643"/>
    </location>
</feature>
<sequence length="650" mass="71890">MLQGLQYPYPYPFYNYSYHSFNSTVEEQKFKKISITPCFKQGIEKDDALTAEVSGTVSEVSDNEMEKQPQPKTSVKSSVSPLASAMTLNVTNTETMPVASDARKMSSVSVVSSTAMLPINTISSTYTNQPSYYATQSGQFFPKFGEFASDKHGTHLPVPRNDTSADRTGSLSASPIPAPNNPATHSYPYYPYSQSSYHYRHQSNDQTNISSLQNPKSNTISTMQSPNEIFVSGQQAESSYGNPSQEGSEKQSGLEDHSNTNTFHGLSPITNYQSGAGNILPSIDRLTNKSSSQSGFSDVGHYPKTSSFSKPSSVGAFGAGHNLSAGERDKYPYQGIHHSKDSTSPQQLENTSENVVKHEPQSIISDSAQFKNPMEGSSSNLVDSSDAQNHLSVDDKSKKPKTGVIHQCHLTDPNTLQECLKIFYGKNELLRHQEFSYPRHDSLARHIRRKHGITGKENKMAVNYAKENVEIIDPDQLITKQHDFQEPVVSESQVVFLPPKEVVPQQQKSQYQQEPPQFDQKLPPLPPQQQYPDPIRFEKPAGIPQFMSKFGESGTQLPSLQSYSIGVSQRHPSTTYPSRYTTQPPQPQDVHKYNDTLPTVSPSVGPGPGPVPVRQPSSVEGNNNNNSSYYNVTNHSQSPSNILEQPKKNQ</sequence>
<gene>
    <name evidence="2" type="ORF">FOB64_003704</name>
</gene>
<feature type="region of interest" description="Disordered" evidence="1">
    <location>
        <begin position="151"/>
        <end position="189"/>
    </location>
</feature>
<dbReference type="Proteomes" id="UP000536275">
    <property type="component" value="Unassembled WGS sequence"/>
</dbReference>
<comment type="caution">
    <text evidence="2">The sequence shown here is derived from an EMBL/GenBank/DDBJ whole genome shotgun (WGS) entry which is preliminary data.</text>
</comment>
<reference evidence="2 3" key="1">
    <citation type="submission" date="2020-03" db="EMBL/GenBank/DDBJ databases">
        <title>FDA dAtabase for Regulatory Grade micrObial Sequences (FDA-ARGOS): Supporting development and validation of Infectious Disease Dx tests.</title>
        <authorList>
            <person name="Campos J."/>
            <person name="Goldberg B."/>
            <person name="Tallon L."/>
            <person name="Sadzewicz L."/>
            <person name="Vavikolanu K."/>
            <person name="Mehta A."/>
            <person name="Aluvathingal J."/>
            <person name="Nadendla S."/>
            <person name="Nandy P."/>
            <person name="Geyer C."/>
            <person name="Yan Y."/>
            <person name="Sichtig H."/>
        </authorList>
    </citation>
    <scope>NUCLEOTIDE SEQUENCE [LARGE SCALE GENOMIC DNA]</scope>
    <source>
        <strain evidence="2 3">FDAARGOS_656</strain>
    </source>
</reference>
<feature type="compositionally biased region" description="Low complexity" evidence="1">
    <location>
        <begin position="504"/>
        <end position="522"/>
    </location>
</feature>
<feature type="compositionally biased region" description="Polar residues" evidence="1">
    <location>
        <begin position="342"/>
        <end position="354"/>
    </location>
</feature>
<organism evidence="2 3">
    <name type="scientific">Candida albicans</name>
    <name type="common">Yeast</name>
    <dbReference type="NCBI Taxonomy" id="5476"/>
    <lineage>
        <taxon>Eukaryota</taxon>
        <taxon>Fungi</taxon>
        <taxon>Dikarya</taxon>
        <taxon>Ascomycota</taxon>
        <taxon>Saccharomycotina</taxon>
        <taxon>Pichiomycetes</taxon>
        <taxon>Debaryomycetaceae</taxon>
        <taxon>Candida/Lodderomyces clade</taxon>
        <taxon>Candida</taxon>
    </lineage>
</organism>
<feature type="compositionally biased region" description="Low complexity" evidence="1">
    <location>
        <begin position="614"/>
        <end position="631"/>
    </location>
</feature>
<dbReference type="AlphaFoldDB" id="A0A8H6BXY0"/>
<name>A0A8H6BXY0_CANAX</name>
<proteinExistence type="predicted"/>
<feature type="compositionally biased region" description="Polar residues" evidence="1">
    <location>
        <begin position="70"/>
        <end position="79"/>
    </location>
</feature>
<protein>
    <submittedName>
        <fullName evidence="2">Uncharacterized protein</fullName>
    </submittedName>
</protein>
<feature type="region of interest" description="Disordered" evidence="1">
    <location>
        <begin position="54"/>
        <end position="79"/>
    </location>
</feature>
<evidence type="ECO:0000313" key="3">
    <source>
        <dbReference type="Proteomes" id="UP000536275"/>
    </source>
</evidence>
<feature type="region of interest" description="Disordered" evidence="1">
    <location>
        <begin position="233"/>
        <end position="269"/>
    </location>
</feature>